<gene>
    <name evidence="1" type="ORF">ACFO8Q_22890</name>
</gene>
<dbReference type="EMBL" id="JBHSHC010000154">
    <property type="protein sequence ID" value="MFC4770128.1"/>
    <property type="molecule type" value="Genomic_DNA"/>
</dbReference>
<comment type="caution">
    <text evidence="1">The sequence shown here is derived from an EMBL/GenBank/DDBJ whole genome shotgun (WGS) entry which is preliminary data.</text>
</comment>
<accession>A0ABV9Q8A2</accession>
<dbReference type="RefSeq" id="WP_380029409.1">
    <property type="nucleotide sequence ID" value="NZ_JBHSHC010000154.1"/>
</dbReference>
<dbReference type="Proteomes" id="UP001596002">
    <property type="component" value="Unassembled WGS sequence"/>
</dbReference>
<name>A0ABV9Q8A2_9BACL</name>
<proteinExistence type="predicted"/>
<organism evidence="1 2">
    <name type="scientific">Effusibacillus consociatus</name>
    <dbReference type="NCBI Taxonomy" id="1117041"/>
    <lineage>
        <taxon>Bacteria</taxon>
        <taxon>Bacillati</taxon>
        <taxon>Bacillota</taxon>
        <taxon>Bacilli</taxon>
        <taxon>Bacillales</taxon>
        <taxon>Alicyclobacillaceae</taxon>
        <taxon>Effusibacillus</taxon>
    </lineage>
</organism>
<evidence type="ECO:0000313" key="1">
    <source>
        <dbReference type="EMBL" id="MFC4770128.1"/>
    </source>
</evidence>
<keyword evidence="2" id="KW-1185">Reference proteome</keyword>
<protein>
    <submittedName>
        <fullName evidence="1">Uncharacterized protein</fullName>
    </submittedName>
</protein>
<reference evidence="2" key="1">
    <citation type="journal article" date="2019" name="Int. J. Syst. Evol. Microbiol.">
        <title>The Global Catalogue of Microorganisms (GCM) 10K type strain sequencing project: providing services to taxonomists for standard genome sequencing and annotation.</title>
        <authorList>
            <consortium name="The Broad Institute Genomics Platform"/>
            <consortium name="The Broad Institute Genome Sequencing Center for Infectious Disease"/>
            <person name="Wu L."/>
            <person name="Ma J."/>
        </authorList>
    </citation>
    <scope>NUCLEOTIDE SEQUENCE [LARGE SCALE GENOMIC DNA]</scope>
    <source>
        <strain evidence="2">WYCCWR 12678</strain>
    </source>
</reference>
<sequence length="46" mass="5250">MAIVFALVVLVLATWGLCRIWPAKGLNWVDSQTWKEAIDRNSEMNC</sequence>
<evidence type="ECO:0000313" key="2">
    <source>
        <dbReference type="Proteomes" id="UP001596002"/>
    </source>
</evidence>